<dbReference type="PANTHER" id="PTHR43289">
    <property type="entry name" value="MITOGEN-ACTIVATED PROTEIN KINASE KINASE KINASE 20-RELATED"/>
    <property type="match status" value="1"/>
</dbReference>
<evidence type="ECO:0000256" key="3">
    <source>
        <dbReference type="ARBA" id="ARBA00022777"/>
    </source>
</evidence>
<dbReference type="Proteomes" id="UP001216907">
    <property type="component" value="Unassembled WGS sequence"/>
</dbReference>
<feature type="repeat" description="WD" evidence="5">
    <location>
        <begin position="1091"/>
        <end position="1122"/>
    </location>
</feature>
<dbReference type="PROSITE" id="PS50294">
    <property type="entry name" value="WD_REPEATS_REGION"/>
    <property type="match status" value="1"/>
</dbReference>
<evidence type="ECO:0000259" key="8">
    <source>
        <dbReference type="PROSITE" id="PS50011"/>
    </source>
</evidence>
<keyword evidence="5" id="KW-0853">WD repeat</keyword>
<dbReference type="InterPro" id="IPR001680">
    <property type="entry name" value="WD40_rpt"/>
</dbReference>
<dbReference type="InterPro" id="IPR008271">
    <property type="entry name" value="Ser/Thr_kinase_AS"/>
</dbReference>
<dbReference type="RefSeq" id="WP_277860079.1">
    <property type="nucleotide sequence ID" value="NZ_JARRAG010000001.1"/>
</dbReference>
<dbReference type="InterPro" id="IPR011009">
    <property type="entry name" value="Kinase-like_dom_sf"/>
</dbReference>
<dbReference type="PROSITE" id="PS50011">
    <property type="entry name" value="PROTEIN_KINASE_DOM"/>
    <property type="match status" value="1"/>
</dbReference>
<feature type="binding site" evidence="6">
    <location>
        <position position="96"/>
    </location>
    <ligand>
        <name>ATP</name>
        <dbReference type="ChEBI" id="CHEBI:30616"/>
    </ligand>
</feature>
<evidence type="ECO:0000313" key="10">
    <source>
        <dbReference type="Proteomes" id="UP001216907"/>
    </source>
</evidence>
<organism evidence="9 10">
    <name type="scientific">Paludisphaera mucosa</name>
    <dbReference type="NCBI Taxonomy" id="3030827"/>
    <lineage>
        <taxon>Bacteria</taxon>
        <taxon>Pseudomonadati</taxon>
        <taxon>Planctomycetota</taxon>
        <taxon>Planctomycetia</taxon>
        <taxon>Isosphaerales</taxon>
        <taxon>Isosphaeraceae</taxon>
        <taxon>Paludisphaera</taxon>
    </lineage>
</organism>
<dbReference type="EMBL" id="JARRAG010000001">
    <property type="protein sequence ID" value="MDG3003730.1"/>
    <property type="molecule type" value="Genomic_DNA"/>
</dbReference>
<dbReference type="Pfam" id="PF00400">
    <property type="entry name" value="WD40"/>
    <property type="match status" value="3"/>
</dbReference>
<evidence type="ECO:0000256" key="7">
    <source>
        <dbReference type="SAM" id="Phobius"/>
    </source>
</evidence>
<evidence type="ECO:0000256" key="2">
    <source>
        <dbReference type="ARBA" id="ARBA00022741"/>
    </source>
</evidence>
<dbReference type="PANTHER" id="PTHR43289:SF6">
    <property type="entry name" value="SERINE_THREONINE-PROTEIN KINASE NEKL-3"/>
    <property type="match status" value="1"/>
</dbReference>
<dbReference type="Gene3D" id="1.10.510.10">
    <property type="entry name" value="Transferase(Phosphotransferase) domain 1"/>
    <property type="match status" value="1"/>
</dbReference>
<dbReference type="SUPFAM" id="SSF56112">
    <property type="entry name" value="Protein kinase-like (PK-like)"/>
    <property type="match status" value="1"/>
</dbReference>
<reference evidence="9 10" key="1">
    <citation type="submission" date="2023-03" db="EMBL/GenBank/DDBJ databases">
        <title>Paludisphaera mucosa sp. nov. a novel planctomycete from northern fen.</title>
        <authorList>
            <person name="Ivanova A."/>
        </authorList>
    </citation>
    <scope>NUCLEOTIDE SEQUENCE [LARGE SCALE GENOMIC DNA]</scope>
    <source>
        <strain evidence="9 10">Pla2</strain>
    </source>
</reference>
<dbReference type="InterPro" id="IPR011659">
    <property type="entry name" value="WD40"/>
</dbReference>
<dbReference type="InterPro" id="IPR000719">
    <property type="entry name" value="Prot_kinase_dom"/>
</dbReference>
<keyword evidence="7" id="KW-0812">Transmembrane</keyword>
<keyword evidence="2 6" id="KW-0547">Nucleotide-binding</keyword>
<keyword evidence="7" id="KW-0472">Membrane</keyword>
<keyword evidence="4 6" id="KW-0067">ATP-binding</keyword>
<keyword evidence="10" id="KW-1185">Reference proteome</keyword>
<feature type="domain" description="Protein kinase" evidence="8">
    <location>
        <begin position="67"/>
        <end position="343"/>
    </location>
</feature>
<dbReference type="PROSITE" id="PS50082">
    <property type="entry name" value="WD_REPEATS_2"/>
    <property type="match status" value="1"/>
</dbReference>
<evidence type="ECO:0000256" key="6">
    <source>
        <dbReference type="PROSITE-ProRule" id="PRU10141"/>
    </source>
</evidence>
<dbReference type="SMART" id="SM00320">
    <property type="entry name" value="WD40"/>
    <property type="match status" value="9"/>
</dbReference>
<name>A0ABT6F8M8_9BACT</name>
<dbReference type="Gene3D" id="2.130.10.10">
    <property type="entry name" value="YVTN repeat-like/Quinoprotein amine dehydrogenase"/>
    <property type="match status" value="4"/>
</dbReference>
<dbReference type="Pfam" id="PF00069">
    <property type="entry name" value="Pkinase"/>
    <property type="match status" value="1"/>
</dbReference>
<feature type="transmembrane region" description="Helical" evidence="7">
    <location>
        <begin position="369"/>
        <end position="390"/>
    </location>
</feature>
<dbReference type="SMART" id="SM00220">
    <property type="entry name" value="S_TKc"/>
    <property type="match status" value="1"/>
</dbReference>
<gene>
    <name evidence="9" type="ORF">PZE19_08110</name>
</gene>
<dbReference type="PROSITE" id="PS00107">
    <property type="entry name" value="PROTEIN_KINASE_ATP"/>
    <property type="match status" value="1"/>
</dbReference>
<dbReference type="InterPro" id="IPR011047">
    <property type="entry name" value="Quinoprotein_ADH-like_sf"/>
</dbReference>
<dbReference type="InterPro" id="IPR017441">
    <property type="entry name" value="Protein_kinase_ATP_BS"/>
</dbReference>
<accession>A0ABT6F8M8</accession>
<evidence type="ECO:0000256" key="1">
    <source>
        <dbReference type="ARBA" id="ARBA00022679"/>
    </source>
</evidence>
<dbReference type="GO" id="GO:0016301">
    <property type="term" value="F:kinase activity"/>
    <property type="evidence" value="ECO:0007669"/>
    <property type="project" value="UniProtKB-KW"/>
</dbReference>
<dbReference type="Gene3D" id="3.30.200.20">
    <property type="entry name" value="Phosphorylase Kinase, domain 1"/>
    <property type="match status" value="1"/>
</dbReference>
<keyword evidence="1" id="KW-0808">Transferase</keyword>
<dbReference type="SUPFAM" id="SSF50998">
    <property type="entry name" value="Quinoprotein alcohol dehydrogenase-like"/>
    <property type="match status" value="2"/>
</dbReference>
<proteinExistence type="predicted"/>
<comment type="caution">
    <text evidence="9">The sequence shown here is derived from an EMBL/GenBank/DDBJ whole genome shotgun (WGS) entry which is preliminary data.</text>
</comment>
<dbReference type="InterPro" id="IPR015943">
    <property type="entry name" value="WD40/YVTN_repeat-like_dom_sf"/>
</dbReference>
<sequence length="1154" mass="125760">MPPEPPYDRDEGSATPTMVEGAPLGDWSHELGERDLAHIREILQRIDQEASRSIPTTPTTLAALGPYRDLVEIGRGGMGVVYRAVDPDTGEVVAVKTPSPGLMIIPAARRRFRCEAEVVSSLNHPGVVPHRGSFEDDGRCYIVSDYCDGPDLDAWLKARKAPIPPREAARIVRELADAIAHAHDRNVLHRDVKPSNVLLPGSRLISDAEELSPRLTDFGLAKLIDDGRSLVEAATATGLLLGSPPYMAPEQASGRRKDIDRRTDVYGLGAVLYELLTARPPFRGENPAETIRMVQADDPIPVRVLRPGVPRALETIALQCLEKSPDRRYQTADDLRDDLDRFLAGRPILAKPIGTIERLQRWSRRRPKLSAVLASVLVGTLLVISVIVAMNHSLRRERDRADQSTYASKVPLARRTLDAGQLGRAQLILRGLIPERGQTDRREFSWYFLQALAGSEARMLPGHALGLGNAALSPDQGRMASGNLGRTLEVYDLQADRVVWSESIPGLGLTARPAFSPDGRLLAFPLAAWDVSRAAASHRIEVRSADTGAILARRPVPGTREVLSVHFLDDDRLAVLLPTGGPEGPSTAEVHYWSSRQGLPEFAAPVEFAAHRATSPDGRLFAAVDAAGRLGIYDVTLRTWRPPFPEVAPWAALYVGFAEDGQRLAVARADQRDLMIFDVATGRPLRRLPGLASEILEVAFQPGGEAILVRDGSQEVRLIDPARGVDVQVFAPTEQPGVATSRMRFTPAGDAFLIHRSAYQGTDHIQVRSSLDGRILGESPGRYKAHGGDWLIRRSDPPVLIYGLGRLAWRWDWSSTIDGRPAERFQAHADEIWKVAYSPSGSILATAANNDHDRHTIKLWEVPSNRPIRSWEDLDSTASDLAFAPDSSWIATTHFEKRRALRIRPTRGEGPPTYVELPDGEWGRAVDVDPAGLLVYVGGDRGTVLAWDVSRGATAWELHPPPDPPGVKSRVRIHDLVVAPGGRRLAVVDDEGKVRIRDAATGELVASYQGPAPMFAAAYSPDGDTLAAADQEGAIHLLDARTLRPTRVITGDDCDLRALAFSPDGRTLAAGGVGRIVRLLDPFTGEELLALGGHEAQINSITFSPDGTTMVSGDHSGTIRFWRGPRASRPASRTASARPPGLHHQIVEHALVVE</sequence>
<keyword evidence="7" id="KW-1133">Transmembrane helix</keyword>
<keyword evidence="3 9" id="KW-0418">Kinase</keyword>
<dbReference type="PROSITE" id="PS00108">
    <property type="entry name" value="PROTEIN_KINASE_ST"/>
    <property type="match status" value="1"/>
</dbReference>
<evidence type="ECO:0000256" key="5">
    <source>
        <dbReference type="PROSITE-ProRule" id="PRU00221"/>
    </source>
</evidence>
<dbReference type="CDD" id="cd14014">
    <property type="entry name" value="STKc_PknB_like"/>
    <property type="match status" value="1"/>
</dbReference>
<evidence type="ECO:0000313" key="9">
    <source>
        <dbReference type="EMBL" id="MDG3003730.1"/>
    </source>
</evidence>
<evidence type="ECO:0000256" key="4">
    <source>
        <dbReference type="ARBA" id="ARBA00022840"/>
    </source>
</evidence>
<dbReference type="CDD" id="cd00200">
    <property type="entry name" value="WD40"/>
    <property type="match status" value="1"/>
</dbReference>
<dbReference type="Pfam" id="PF07676">
    <property type="entry name" value="PD40"/>
    <property type="match status" value="1"/>
</dbReference>
<protein>
    <submittedName>
        <fullName evidence="9">Protein kinase</fullName>
    </submittedName>
</protein>